<keyword evidence="8" id="KW-1185">Reference proteome</keyword>
<dbReference type="PROSITE" id="PS51379">
    <property type="entry name" value="4FE4S_FER_2"/>
    <property type="match status" value="2"/>
</dbReference>
<dbReference type="GO" id="GO:0051536">
    <property type="term" value="F:iron-sulfur cluster binding"/>
    <property type="evidence" value="ECO:0007669"/>
    <property type="project" value="UniProtKB-KW"/>
</dbReference>
<dbReference type="AlphaFoldDB" id="A0A415DY19"/>
<organism evidence="7 8">
    <name type="scientific">Emergencia timonensis</name>
    <dbReference type="NCBI Taxonomy" id="1776384"/>
    <lineage>
        <taxon>Bacteria</taxon>
        <taxon>Bacillati</taxon>
        <taxon>Bacillota</taxon>
        <taxon>Clostridia</taxon>
        <taxon>Peptostreptococcales</taxon>
        <taxon>Anaerovoracaceae</taxon>
        <taxon>Emergencia</taxon>
    </lineage>
</organism>
<gene>
    <name evidence="7" type="ORF">DW099_12955</name>
</gene>
<dbReference type="SUPFAM" id="SSF54862">
    <property type="entry name" value="4Fe-4S ferredoxins"/>
    <property type="match status" value="1"/>
</dbReference>
<dbReference type="PANTHER" id="PTHR43673">
    <property type="entry name" value="NAD(P)H NITROREDUCTASE YDGI-RELATED"/>
    <property type="match status" value="1"/>
</dbReference>
<protein>
    <submittedName>
        <fullName evidence="7">4Fe-4S dicluster domain-containing protein</fullName>
    </submittedName>
</protein>
<dbReference type="InterPro" id="IPR029479">
    <property type="entry name" value="Nitroreductase"/>
</dbReference>
<dbReference type="InterPro" id="IPR000415">
    <property type="entry name" value="Nitroreductase-like"/>
</dbReference>
<sequence length="257" mass="28691">MVEHVIKIDRERCIGCGMCKKDCAAHNIEMRNGMPYVITDDCIQCGHCVAVCPKEAISIGGYEEALPVQTKETRLDPAQVLDVIRFRRTVRQFQDKAVPAEVLEQILEAGRLTHTAKNLRDVSFVVLDKEKDKFEGMAVKLFRRIKPFAGLFSSMVRRNQVDDHFFFFHAPLVIVIVAKDRTNGVLAAQNMEFVAEAGGLGVLFSGFFASAVNVSNKIKKALGIPKGKKAAAVLVLGYPKVKYHRAVPREKIDVKYL</sequence>
<dbReference type="SUPFAM" id="SSF55469">
    <property type="entry name" value="FMN-dependent nitroreductase-like"/>
    <property type="match status" value="1"/>
</dbReference>
<dbReference type="STRING" id="1776384.GCA_900086585_02179"/>
<dbReference type="Proteomes" id="UP000284841">
    <property type="component" value="Unassembled WGS sequence"/>
</dbReference>
<reference evidence="7 8" key="1">
    <citation type="submission" date="2018-08" db="EMBL/GenBank/DDBJ databases">
        <title>A genome reference for cultivated species of the human gut microbiota.</title>
        <authorList>
            <person name="Zou Y."/>
            <person name="Xue W."/>
            <person name="Luo G."/>
        </authorList>
    </citation>
    <scope>NUCLEOTIDE SEQUENCE [LARGE SCALE GENOMIC DNA]</scope>
    <source>
        <strain evidence="7 8">AM07-24</strain>
    </source>
</reference>
<comment type="caution">
    <text evidence="7">The sequence shown here is derived from an EMBL/GenBank/DDBJ whole genome shotgun (WGS) entry which is preliminary data.</text>
</comment>
<dbReference type="GO" id="GO:0016491">
    <property type="term" value="F:oxidoreductase activity"/>
    <property type="evidence" value="ECO:0007669"/>
    <property type="project" value="UniProtKB-KW"/>
</dbReference>
<evidence type="ECO:0000256" key="1">
    <source>
        <dbReference type="ARBA" id="ARBA00007118"/>
    </source>
</evidence>
<dbReference type="Pfam" id="PF13237">
    <property type="entry name" value="Fer4_10"/>
    <property type="match status" value="1"/>
</dbReference>
<name>A0A415DY19_9FIRM</name>
<evidence type="ECO:0000256" key="4">
    <source>
        <dbReference type="ARBA" id="ARBA00023004"/>
    </source>
</evidence>
<dbReference type="InterPro" id="IPR017900">
    <property type="entry name" value="4Fe4S_Fe_S_CS"/>
</dbReference>
<keyword evidence="4" id="KW-0408">Iron</keyword>
<evidence type="ECO:0000256" key="2">
    <source>
        <dbReference type="ARBA" id="ARBA00022723"/>
    </source>
</evidence>
<dbReference type="EMBL" id="QRMS01000004">
    <property type="protein sequence ID" value="RHJ85753.1"/>
    <property type="molecule type" value="Genomic_DNA"/>
</dbReference>
<keyword evidence="5" id="KW-0411">Iron-sulfur</keyword>
<dbReference type="Gene3D" id="3.40.109.10">
    <property type="entry name" value="NADH Oxidase"/>
    <property type="match status" value="1"/>
</dbReference>
<evidence type="ECO:0000256" key="3">
    <source>
        <dbReference type="ARBA" id="ARBA00023002"/>
    </source>
</evidence>
<dbReference type="Gene3D" id="3.30.70.20">
    <property type="match status" value="1"/>
</dbReference>
<keyword evidence="2" id="KW-0479">Metal-binding</keyword>
<proteinExistence type="inferred from homology"/>
<evidence type="ECO:0000259" key="6">
    <source>
        <dbReference type="PROSITE" id="PS51379"/>
    </source>
</evidence>
<accession>A0A415DY19</accession>
<dbReference type="PROSITE" id="PS00198">
    <property type="entry name" value="4FE4S_FER_1"/>
    <property type="match status" value="1"/>
</dbReference>
<evidence type="ECO:0000256" key="5">
    <source>
        <dbReference type="ARBA" id="ARBA00023014"/>
    </source>
</evidence>
<feature type="domain" description="4Fe-4S ferredoxin-type" evidence="6">
    <location>
        <begin position="4"/>
        <end position="32"/>
    </location>
</feature>
<dbReference type="PANTHER" id="PTHR43673:SF10">
    <property type="entry name" value="NADH DEHYDROGENASE_NAD(P)H NITROREDUCTASE XCC3605-RELATED"/>
    <property type="match status" value="1"/>
</dbReference>
<evidence type="ECO:0000313" key="7">
    <source>
        <dbReference type="EMBL" id="RHJ85753.1"/>
    </source>
</evidence>
<dbReference type="Pfam" id="PF00881">
    <property type="entry name" value="Nitroreductase"/>
    <property type="match status" value="1"/>
</dbReference>
<dbReference type="OrthoDB" id="368873at2"/>
<dbReference type="InterPro" id="IPR017896">
    <property type="entry name" value="4Fe4S_Fe-S-bd"/>
</dbReference>
<dbReference type="GO" id="GO:0046872">
    <property type="term" value="F:metal ion binding"/>
    <property type="evidence" value="ECO:0007669"/>
    <property type="project" value="UniProtKB-KW"/>
</dbReference>
<feature type="domain" description="4Fe-4S ferredoxin-type" evidence="6">
    <location>
        <begin position="33"/>
        <end position="62"/>
    </location>
</feature>
<keyword evidence="3" id="KW-0560">Oxidoreductase</keyword>
<evidence type="ECO:0000313" key="8">
    <source>
        <dbReference type="Proteomes" id="UP000284841"/>
    </source>
</evidence>
<comment type="similarity">
    <text evidence="1">Belongs to the nitroreductase family.</text>
</comment>